<dbReference type="SUPFAM" id="SSF51735">
    <property type="entry name" value="NAD(P)-binding Rossmann-fold domains"/>
    <property type="match status" value="1"/>
</dbReference>
<evidence type="ECO:0000313" key="6">
    <source>
        <dbReference type="Proteomes" id="UP000217790"/>
    </source>
</evidence>
<dbReference type="InterPro" id="IPR002347">
    <property type="entry name" value="SDR_fam"/>
</dbReference>
<dbReference type="PANTHER" id="PTHR43180">
    <property type="entry name" value="3-OXOACYL-(ACYL-CARRIER-PROTEIN) REDUCTASE (AFU_ORTHOLOGUE AFUA_6G11210)"/>
    <property type="match status" value="1"/>
</dbReference>
<dbReference type="AlphaFoldDB" id="A0A2H3DVE9"/>
<dbReference type="STRING" id="47427.A0A2H3DVE9"/>
<organism evidence="5 6">
    <name type="scientific">Armillaria gallica</name>
    <name type="common">Bulbous honey fungus</name>
    <name type="synonym">Armillaria bulbosa</name>
    <dbReference type="NCBI Taxonomy" id="47427"/>
    <lineage>
        <taxon>Eukaryota</taxon>
        <taxon>Fungi</taxon>
        <taxon>Dikarya</taxon>
        <taxon>Basidiomycota</taxon>
        <taxon>Agaricomycotina</taxon>
        <taxon>Agaricomycetes</taxon>
        <taxon>Agaricomycetidae</taxon>
        <taxon>Agaricales</taxon>
        <taxon>Marasmiineae</taxon>
        <taxon>Physalacriaceae</taxon>
        <taxon>Armillaria</taxon>
    </lineage>
</organism>
<dbReference type="EMBL" id="KZ293652">
    <property type="protein sequence ID" value="PBK95432.1"/>
    <property type="molecule type" value="Genomic_DNA"/>
</dbReference>
<evidence type="ECO:0000256" key="3">
    <source>
        <dbReference type="ARBA" id="ARBA00023027"/>
    </source>
</evidence>
<dbReference type="Gene3D" id="3.40.50.720">
    <property type="entry name" value="NAD(P)-binding Rossmann-like Domain"/>
    <property type="match status" value="1"/>
</dbReference>
<evidence type="ECO:0000313" key="5">
    <source>
        <dbReference type="EMBL" id="PBK95432.1"/>
    </source>
</evidence>
<dbReference type="OMA" id="CIRLEGK"/>
<protein>
    <submittedName>
        <fullName evidence="5">NAD(P)-binding protein</fullName>
    </submittedName>
</protein>
<keyword evidence="3" id="KW-0520">NAD</keyword>
<sequence length="157" mass="16724">MSDSNICKIADEKLLSHSARVKDKVLLITGGASGIGKATALQFAAHGAKVVIGDRNVDGAQATVDEIVQAGGLATCISCDVSAWDDVVALFELAMRAYGAIDVVVSSRPSRSLCLYSCKRQAIQGRLIACGTGLDWPFFLRFSCPEFTRTVWGPRNS</sequence>
<evidence type="ECO:0000256" key="1">
    <source>
        <dbReference type="ARBA" id="ARBA00006484"/>
    </source>
</evidence>
<dbReference type="Pfam" id="PF00106">
    <property type="entry name" value="adh_short"/>
    <property type="match status" value="1"/>
</dbReference>
<keyword evidence="4" id="KW-0443">Lipid metabolism</keyword>
<comment type="similarity">
    <text evidence="1">Belongs to the short-chain dehydrogenases/reductases (SDR) family.</text>
</comment>
<accession>A0A2H3DVE9</accession>
<reference evidence="6" key="1">
    <citation type="journal article" date="2017" name="Nat. Ecol. Evol.">
        <title>Genome expansion and lineage-specific genetic innovations in the forest pathogenic fungi Armillaria.</title>
        <authorList>
            <person name="Sipos G."/>
            <person name="Prasanna A.N."/>
            <person name="Walter M.C."/>
            <person name="O'Connor E."/>
            <person name="Balint B."/>
            <person name="Krizsan K."/>
            <person name="Kiss B."/>
            <person name="Hess J."/>
            <person name="Varga T."/>
            <person name="Slot J."/>
            <person name="Riley R."/>
            <person name="Boka B."/>
            <person name="Rigling D."/>
            <person name="Barry K."/>
            <person name="Lee J."/>
            <person name="Mihaltcheva S."/>
            <person name="LaButti K."/>
            <person name="Lipzen A."/>
            <person name="Waldron R."/>
            <person name="Moloney N.M."/>
            <person name="Sperisen C."/>
            <person name="Kredics L."/>
            <person name="Vagvoelgyi C."/>
            <person name="Patrignani A."/>
            <person name="Fitzpatrick D."/>
            <person name="Nagy I."/>
            <person name="Doyle S."/>
            <person name="Anderson J.B."/>
            <person name="Grigoriev I.V."/>
            <person name="Gueldener U."/>
            <person name="Muensterkoetter M."/>
            <person name="Nagy L.G."/>
        </authorList>
    </citation>
    <scope>NUCLEOTIDE SEQUENCE [LARGE SCALE GENOMIC DNA]</scope>
    <source>
        <strain evidence="6">Ar21-2</strain>
    </source>
</reference>
<dbReference type="InParanoid" id="A0A2H3DVE9"/>
<dbReference type="InterPro" id="IPR036291">
    <property type="entry name" value="NAD(P)-bd_dom_sf"/>
</dbReference>
<gene>
    <name evidence="5" type="ORF">ARMGADRAFT_990401</name>
</gene>
<dbReference type="GO" id="GO:0016491">
    <property type="term" value="F:oxidoreductase activity"/>
    <property type="evidence" value="ECO:0007669"/>
    <property type="project" value="UniProtKB-KW"/>
</dbReference>
<proteinExistence type="inferred from homology"/>
<evidence type="ECO:0000256" key="4">
    <source>
        <dbReference type="ARBA" id="ARBA00023098"/>
    </source>
</evidence>
<name>A0A2H3DVE9_ARMGA</name>
<keyword evidence="2" id="KW-0560">Oxidoreductase</keyword>
<dbReference type="GO" id="GO:0006629">
    <property type="term" value="P:lipid metabolic process"/>
    <property type="evidence" value="ECO:0007669"/>
    <property type="project" value="UniProtKB-KW"/>
</dbReference>
<evidence type="ECO:0000256" key="2">
    <source>
        <dbReference type="ARBA" id="ARBA00023002"/>
    </source>
</evidence>
<dbReference type="PANTHER" id="PTHR43180:SF28">
    <property type="entry name" value="NAD(P)-BINDING ROSSMANN-FOLD SUPERFAMILY PROTEIN"/>
    <property type="match status" value="1"/>
</dbReference>
<keyword evidence="6" id="KW-1185">Reference proteome</keyword>
<dbReference type="OrthoDB" id="5371740at2759"/>
<dbReference type="Proteomes" id="UP000217790">
    <property type="component" value="Unassembled WGS sequence"/>
</dbReference>
<dbReference type="PRINTS" id="PR00081">
    <property type="entry name" value="GDHRDH"/>
</dbReference>